<name>A0ABX5PZR9_9FLAO</name>
<evidence type="ECO:0008006" key="4">
    <source>
        <dbReference type="Google" id="ProtNLM"/>
    </source>
</evidence>
<evidence type="ECO:0000313" key="2">
    <source>
        <dbReference type="EMBL" id="PZX43308.1"/>
    </source>
</evidence>
<dbReference type="EMBL" id="QKZR01000001">
    <property type="protein sequence ID" value="PZX43308.1"/>
    <property type="molecule type" value="Genomic_DNA"/>
</dbReference>
<sequence>MKTIKYIALLLLVFTSYHSTSQVFIGKLEEIYVGYEQVVKNDFDSINSNISNSENFKFKKALKDARRSQDTLELVSNKTKLQISQEEYLKTIRKAANRSNDSTEFISRIVSEFPELKKSIIVNQSFEQLYEIIRPDTFNGRLDALPDVL</sequence>
<feature type="chain" id="PRO_5045462134" description="DUF4142 domain-containing protein" evidence="1">
    <location>
        <begin position="22"/>
        <end position="149"/>
    </location>
</feature>
<dbReference type="RefSeq" id="WP_015361114.1">
    <property type="nucleotide sequence ID" value="NZ_QKZR01000001.1"/>
</dbReference>
<dbReference type="Proteomes" id="UP000248584">
    <property type="component" value="Unassembled WGS sequence"/>
</dbReference>
<keyword evidence="3" id="KW-1185">Reference proteome</keyword>
<feature type="signal peptide" evidence="1">
    <location>
        <begin position="1"/>
        <end position="21"/>
    </location>
</feature>
<evidence type="ECO:0000313" key="3">
    <source>
        <dbReference type="Proteomes" id="UP000248584"/>
    </source>
</evidence>
<comment type="caution">
    <text evidence="2">The sequence shown here is derived from an EMBL/GenBank/DDBJ whole genome shotgun (WGS) entry which is preliminary data.</text>
</comment>
<reference evidence="2 3" key="1">
    <citation type="submission" date="2018-06" db="EMBL/GenBank/DDBJ databases">
        <title>Genomic Encyclopedia of Archaeal and Bacterial Type Strains, Phase II (KMG-II): from individual species to whole genera.</title>
        <authorList>
            <person name="Goeker M."/>
        </authorList>
    </citation>
    <scope>NUCLEOTIDE SEQUENCE [LARGE SCALE GENOMIC DNA]</scope>
    <source>
        <strain evidence="2 3">DSM 17205</strain>
    </source>
</reference>
<evidence type="ECO:0000256" key="1">
    <source>
        <dbReference type="SAM" id="SignalP"/>
    </source>
</evidence>
<protein>
    <recommendedName>
        <fullName evidence="4">DUF4142 domain-containing protein</fullName>
    </recommendedName>
</protein>
<gene>
    <name evidence="2" type="ORF">LX97_00308</name>
</gene>
<organism evidence="2 3">
    <name type="scientific">Nonlabens dokdonensis</name>
    <dbReference type="NCBI Taxonomy" id="328515"/>
    <lineage>
        <taxon>Bacteria</taxon>
        <taxon>Pseudomonadati</taxon>
        <taxon>Bacteroidota</taxon>
        <taxon>Flavobacteriia</taxon>
        <taxon>Flavobacteriales</taxon>
        <taxon>Flavobacteriaceae</taxon>
        <taxon>Nonlabens</taxon>
    </lineage>
</organism>
<proteinExistence type="predicted"/>
<keyword evidence="1" id="KW-0732">Signal</keyword>
<accession>A0ABX5PZR9</accession>